<evidence type="ECO:0000256" key="2">
    <source>
        <dbReference type="SAM" id="Phobius"/>
    </source>
</evidence>
<keyword evidence="3" id="KW-0614">Plasmid</keyword>
<keyword evidence="2" id="KW-0812">Transmembrane</keyword>
<keyword evidence="2" id="KW-1133">Transmembrane helix</keyword>
<sequence>MIHTFALSTHHTATDHSDDSGVVGFIESSLKKLWNGVLYGAGHHIGYELAWPILIVAIAAGLWLFVKKRRKNQAAAQEHHAPTNNRAETDSAAWENPPSQR</sequence>
<keyword evidence="2" id="KW-0472">Membrane</keyword>
<evidence type="ECO:0000256" key="1">
    <source>
        <dbReference type="SAM" id="MobiDB-lite"/>
    </source>
</evidence>
<evidence type="ECO:0000313" key="3">
    <source>
        <dbReference type="EMBL" id="AVN58567.1"/>
    </source>
</evidence>
<feature type="region of interest" description="Disordered" evidence="1">
    <location>
        <begin position="74"/>
        <end position="101"/>
    </location>
</feature>
<name>A0A343VRP3_9MYCO</name>
<gene>
    <name evidence="3" type="ORF">B5P44_p00272</name>
</gene>
<reference evidence="3" key="1">
    <citation type="journal article" date="2018" name="Front. Microbiol.">
        <title>Beyond the Limits: tRNA Array Units in Mycobacterium Genomes.</title>
        <authorList>
            <person name="Morgado S.M."/>
            <person name="Vicente A.C."/>
        </authorList>
    </citation>
    <scope>NUCLEOTIDE SEQUENCE</scope>
    <source>
        <strain evidence="3">CBMA 213</strain>
        <plasmid evidence="3">pCBMA213_1</plasmid>
    </source>
</reference>
<feature type="transmembrane region" description="Helical" evidence="2">
    <location>
        <begin position="49"/>
        <end position="66"/>
    </location>
</feature>
<geneLocation type="plasmid" evidence="3">
    <name>pCBMA213_1</name>
</geneLocation>
<dbReference type="AlphaFoldDB" id="A0A343VRP3"/>
<accession>A0A343VRP3</accession>
<organism evidence="3">
    <name type="scientific">Mycolicibacterium sp. CBMA 213</name>
    <dbReference type="NCBI Taxonomy" id="1968788"/>
    <lineage>
        <taxon>Bacteria</taxon>
        <taxon>Bacillati</taxon>
        <taxon>Actinomycetota</taxon>
        <taxon>Actinomycetes</taxon>
        <taxon>Mycobacteriales</taxon>
        <taxon>Mycobacteriaceae</taxon>
        <taxon>Mycolicibacterium</taxon>
    </lineage>
</organism>
<protein>
    <submittedName>
        <fullName evidence="3">Uncharacterized protein</fullName>
    </submittedName>
</protein>
<dbReference type="RefSeq" id="WP_155921997.1">
    <property type="nucleotide sequence ID" value="NZ_MF600313.1"/>
</dbReference>
<proteinExistence type="predicted"/>
<dbReference type="EMBL" id="MF600313">
    <property type="protein sequence ID" value="AVN58567.1"/>
    <property type="molecule type" value="Genomic_DNA"/>
</dbReference>